<evidence type="ECO:0000313" key="3">
    <source>
        <dbReference type="Proteomes" id="UP001432322"/>
    </source>
</evidence>
<keyword evidence="1" id="KW-1133">Transmembrane helix</keyword>
<keyword evidence="1" id="KW-0812">Transmembrane</keyword>
<accession>A0AAV5WRE8</accession>
<dbReference type="Proteomes" id="UP001432322">
    <property type="component" value="Unassembled WGS sequence"/>
</dbReference>
<evidence type="ECO:0000313" key="2">
    <source>
        <dbReference type="EMBL" id="GMT34160.1"/>
    </source>
</evidence>
<gene>
    <name evidence="2" type="ORF">PFISCL1PPCAC_25457</name>
</gene>
<organism evidence="2 3">
    <name type="scientific">Pristionchus fissidentatus</name>
    <dbReference type="NCBI Taxonomy" id="1538716"/>
    <lineage>
        <taxon>Eukaryota</taxon>
        <taxon>Metazoa</taxon>
        <taxon>Ecdysozoa</taxon>
        <taxon>Nematoda</taxon>
        <taxon>Chromadorea</taxon>
        <taxon>Rhabditida</taxon>
        <taxon>Rhabditina</taxon>
        <taxon>Diplogasteromorpha</taxon>
        <taxon>Diplogasteroidea</taxon>
        <taxon>Neodiplogasteridae</taxon>
        <taxon>Pristionchus</taxon>
    </lineage>
</organism>
<comment type="caution">
    <text evidence="2">The sequence shown here is derived from an EMBL/GenBank/DDBJ whole genome shotgun (WGS) entry which is preliminary data.</text>
</comment>
<evidence type="ECO:0000256" key="1">
    <source>
        <dbReference type="SAM" id="Phobius"/>
    </source>
</evidence>
<keyword evidence="3" id="KW-1185">Reference proteome</keyword>
<feature type="non-terminal residue" evidence="2">
    <location>
        <position position="1"/>
    </location>
</feature>
<feature type="transmembrane region" description="Helical" evidence="1">
    <location>
        <begin position="38"/>
        <end position="58"/>
    </location>
</feature>
<dbReference type="EMBL" id="BTSY01000006">
    <property type="protein sequence ID" value="GMT34160.1"/>
    <property type="molecule type" value="Genomic_DNA"/>
</dbReference>
<dbReference type="AlphaFoldDB" id="A0AAV5WRE8"/>
<sequence>KKMPATAQTNDKIEVELFTLRRAVERDAEMITNELVSLLFYCKIAIVICCVLLGISVLKKLFIGADSVCGMVQRSKTAKQNAARDVEAGQKFTF</sequence>
<name>A0AAV5WRE8_9BILA</name>
<protein>
    <submittedName>
        <fullName evidence="2">Uncharacterized protein</fullName>
    </submittedName>
</protein>
<keyword evidence="1" id="KW-0472">Membrane</keyword>
<proteinExistence type="predicted"/>
<reference evidence="2" key="1">
    <citation type="submission" date="2023-10" db="EMBL/GenBank/DDBJ databases">
        <title>Genome assembly of Pristionchus species.</title>
        <authorList>
            <person name="Yoshida K."/>
            <person name="Sommer R.J."/>
        </authorList>
    </citation>
    <scope>NUCLEOTIDE SEQUENCE</scope>
    <source>
        <strain evidence="2">RS5133</strain>
    </source>
</reference>